<dbReference type="Proteomes" id="UP000828390">
    <property type="component" value="Unassembled WGS sequence"/>
</dbReference>
<feature type="compositionally biased region" description="Polar residues" evidence="1">
    <location>
        <begin position="746"/>
        <end position="759"/>
    </location>
</feature>
<feature type="compositionally biased region" description="Basic and acidic residues" evidence="1">
    <location>
        <begin position="130"/>
        <end position="144"/>
    </location>
</feature>
<feature type="compositionally biased region" description="Basic and acidic residues" evidence="1">
    <location>
        <begin position="842"/>
        <end position="853"/>
    </location>
</feature>
<feature type="compositionally biased region" description="Polar residues" evidence="1">
    <location>
        <begin position="886"/>
        <end position="916"/>
    </location>
</feature>
<organism evidence="2 3">
    <name type="scientific">Dreissena polymorpha</name>
    <name type="common">Zebra mussel</name>
    <name type="synonym">Mytilus polymorpha</name>
    <dbReference type="NCBI Taxonomy" id="45954"/>
    <lineage>
        <taxon>Eukaryota</taxon>
        <taxon>Metazoa</taxon>
        <taxon>Spiralia</taxon>
        <taxon>Lophotrochozoa</taxon>
        <taxon>Mollusca</taxon>
        <taxon>Bivalvia</taxon>
        <taxon>Autobranchia</taxon>
        <taxon>Heteroconchia</taxon>
        <taxon>Euheterodonta</taxon>
        <taxon>Imparidentia</taxon>
        <taxon>Neoheterodontei</taxon>
        <taxon>Myida</taxon>
        <taxon>Dreissenoidea</taxon>
        <taxon>Dreissenidae</taxon>
        <taxon>Dreissena</taxon>
    </lineage>
</organism>
<feature type="region of interest" description="Disordered" evidence="1">
    <location>
        <begin position="1237"/>
        <end position="1272"/>
    </location>
</feature>
<feature type="compositionally biased region" description="Low complexity" evidence="1">
    <location>
        <begin position="1100"/>
        <end position="1128"/>
    </location>
</feature>
<feature type="compositionally biased region" description="Pro residues" evidence="1">
    <location>
        <begin position="856"/>
        <end position="865"/>
    </location>
</feature>
<feature type="region of interest" description="Disordered" evidence="1">
    <location>
        <begin position="1409"/>
        <end position="1431"/>
    </location>
</feature>
<feature type="compositionally biased region" description="Basic and acidic residues" evidence="1">
    <location>
        <begin position="213"/>
        <end position="227"/>
    </location>
</feature>
<comment type="caution">
    <text evidence="2">The sequence shown here is derived from an EMBL/GenBank/DDBJ whole genome shotgun (WGS) entry which is preliminary data.</text>
</comment>
<feature type="region of interest" description="Disordered" evidence="1">
    <location>
        <begin position="540"/>
        <end position="586"/>
    </location>
</feature>
<feature type="region of interest" description="Disordered" evidence="1">
    <location>
        <begin position="1445"/>
        <end position="1480"/>
    </location>
</feature>
<sequence>MVSEAESTTPVMSSACVDFSQHAWKKDLCVNCQQPRNKHPVDSNAAETNDTGQKTGLSADIGSDSPKPAKRNSIMAKSWTGNLEGENEDDKWNSMCLPDPSQPNKRFSDVDQRLVKPFRDMDGKVQISEHSYEEIHDKKSDEKTNSTASANVSSRKNDTITVDAQKTNISINAEDRLSALVKDNVKMQSNKNLPSRSRSSSRENSPVPGIKPKISDKPFVGEKKTKGDSSNSESSMQNDDNERKKKLNKSRKSISFVTDDPAVIGEDGGLDNLYSDHEDDAPESGTNIKEKIEFSETEKEWALQSLKNTLWNSEHINDESKKKKHTQEFEDLKVESPKKPERSAKEGVVDSHHEGHNFGTFPLRTKSEKTVMDNMFSSNRLSTLSESSESVLTEEDKYESVLRFLGADKLEKLDFNYSPRHKSATGGTEGADYTEASYDDPWCDKFGFGMDSEMNLLDEIKGEIDLDASGAGFALVEMLNDVLAKYGTGPGSETDSVKNFEGLDAEKPGQSADKAAKRDGREMSADFEAKMVHLAENIRKHRAKGRAPRPPSQPPEPPSDAATKSPAKQAELRAAQSKEPTFKMVPLGKVIGTTPLEAQAKADLKAAHGGLRSELSSTSSSNSSDIVDVSKGKADKQAKKSGGIGGFFSRIFGKGKDPDSDVSGSSEGLASNPWTMSDPYIENDGASNHSDTPESEVVPIKGGNQKERKMSNSSPQMKAKIAPNRPISPKPKEMTSENIQKDDISNHSQSQKVSDQSESYSDHNNTKEQTFPIKNESKLKLEPVKQLSPTKDKEPAKATSPKAKEAPPLPTNPPRDLSDHGMVPKPRTRPPPESVAPRSRPRTRELPDGRPRDTPNVPPPKPPVAVKPRPVSTTIKPPEKPERSHTSATGDSNVQANSMMQSQSDAHSSENLLNTEDSQKKADTNVDPKVLRKRAKSPKRIVAPIAPGRASMPNILTHSNTSLASTTSEVSIQSLPAGHGDNKSEGVKSLPFARELEQKLQKEIVATETRKMSVPPPPPTGVKHPSLEKSKSLPVDKQKAGLPDKSKSLPADRKQSVNENSVSSGVAAKDIEQSRRSSKDDPKTSPPNTEDKSKILTNQVSASSSSSSSSTISPSSSSTSTAVSNTSAANTTKSAIADADQMMSANNVPPSTQQGEIILLPEKIELPRPVSNSRKSFLGKLNRNKNKPPAPPSVKRTKSITETSLLGDHHLKKIDLKDISAPVLITDMTSNKVVHRRNTISVGPDDNSFLSGGSTSSGSTSAGDNRDLSPHGSLENMYEFIKTEAPSPPVGDVKRNFYDPVIEGNLVLGLRPPSMTGSEGYLEPVRSHQLHQNSNNETVNKMAESTISLGSMTTSFITTVTNMANANRMTKSTNDVTEDGYSGNHGTDDNLSPERRALLASQPIYEEITNGYGKLGSNNNDERDSKSEDHHSEFYGISDVNQASSLKQKDSFSSDSEQSSANGSLSRPRPIPRRRPRQIGSGFEQYVAMNRPGAAVILNEEQLREMMSKLTSMNLTTIKEIYTQHEKCFTKENLNLGSVGTLKWHDFDIYGKPVHTSEKCVIYNAKLRNTLSPCQVMLLHSRPEITSANHPSLLKPTSIFTDSVPFSYLTDEFIKTSQILETCLNQTNANSSQCYIVVGLFDITESLAHHMNALETVCDNQKGFLAKVLFFVLQLLSAISHCLEQGHSLSEADFHDLYLISNPYCLGETVSFLPQVRASEDQQIDRVCLFLEQFLHDMCTKCDAAAVLDDSAIFIYTGIQKIMEMLESGVIECLPIVRSYTEYLLWGPGENDTEFQDERHSNLEPKLAMWLEKERAELIHDFARRIQHGARCNIRDFYKMKFLCKASSSSLAECIRCHAAAMETST</sequence>
<protein>
    <submittedName>
        <fullName evidence="2">Uncharacterized protein</fullName>
    </submittedName>
</protein>
<feature type="compositionally biased region" description="Low complexity" evidence="1">
    <location>
        <begin position="613"/>
        <end position="624"/>
    </location>
</feature>
<accession>A0A9D4I219</accession>
<evidence type="ECO:0000256" key="1">
    <source>
        <dbReference type="SAM" id="MobiDB-lite"/>
    </source>
</evidence>
<dbReference type="OrthoDB" id="6096242at2759"/>
<feature type="compositionally biased region" description="Low complexity" evidence="1">
    <location>
        <begin position="189"/>
        <end position="208"/>
    </location>
</feature>
<feature type="compositionally biased region" description="Basic and acidic residues" evidence="1">
    <location>
        <begin position="106"/>
        <end position="123"/>
    </location>
</feature>
<feature type="compositionally biased region" description="Basic and acidic residues" evidence="1">
    <location>
        <begin position="1420"/>
        <end position="1431"/>
    </location>
</feature>
<feature type="region of interest" description="Disordered" evidence="1">
    <location>
        <begin position="608"/>
        <end position="1128"/>
    </location>
</feature>
<feature type="region of interest" description="Disordered" evidence="1">
    <location>
        <begin position="489"/>
        <end position="521"/>
    </location>
</feature>
<feature type="region of interest" description="Disordered" evidence="1">
    <location>
        <begin position="1175"/>
        <end position="1198"/>
    </location>
</feature>
<feature type="compositionally biased region" description="Basic and acidic residues" evidence="1">
    <location>
        <begin position="1069"/>
        <end position="1094"/>
    </location>
</feature>
<proteinExistence type="predicted"/>
<feature type="compositionally biased region" description="Polar residues" evidence="1">
    <location>
        <begin position="145"/>
        <end position="171"/>
    </location>
</feature>
<feature type="compositionally biased region" description="Basic and acidic residues" evidence="1">
    <location>
        <begin position="730"/>
        <end position="745"/>
    </location>
</feature>
<feature type="compositionally biased region" description="Basic and acidic residues" evidence="1">
    <location>
        <begin position="318"/>
        <end position="356"/>
    </location>
</feature>
<feature type="compositionally biased region" description="Polar residues" evidence="1">
    <location>
        <begin position="228"/>
        <end position="238"/>
    </location>
</feature>
<feature type="compositionally biased region" description="Pro residues" evidence="1">
    <location>
        <begin position="548"/>
        <end position="558"/>
    </location>
</feature>
<feature type="compositionally biased region" description="Low complexity" evidence="1">
    <location>
        <begin position="1251"/>
        <end position="1261"/>
    </location>
</feature>
<dbReference type="EMBL" id="JAIWYP010000011">
    <property type="protein sequence ID" value="KAH3741384.1"/>
    <property type="molecule type" value="Genomic_DNA"/>
</dbReference>
<feature type="region of interest" description="Disordered" evidence="1">
    <location>
        <begin position="318"/>
        <end position="361"/>
    </location>
</feature>
<feature type="region of interest" description="Disordered" evidence="1">
    <location>
        <begin position="35"/>
        <end position="288"/>
    </location>
</feature>
<keyword evidence="3" id="KW-1185">Reference proteome</keyword>
<name>A0A9D4I219_DREPO</name>
<feature type="compositionally biased region" description="Basic and acidic residues" evidence="1">
    <location>
        <begin position="1025"/>
        <end position="1056"/>
    </location>
</feature>
<reference evidence="2" key="2">
    <citation type="submission" date="2020-11" db="EMBL/GenBank/DDBJ databases">
        <authorList>
            <person name="McCartney M.A."/>
            <person name="Auch B."/>
            <person name="Kono T."/>
            <person name="Mallez S."/>
            <person name="Becker A."/>
            <person name="Gohl D.M."/>
            <person name="Silverstein K.A.T."/>
            <person name="Koren S."/>
            <person name="Bechman K.B."/>
            <person name="Herman A."/>
            <person name="Abrahante J.E."/>
            <person name="Garbe J."/>
        </authorList>
    </citation>
    <scope>NUCLEOTIDE SEQUENCE</scope>
    <source>
        <strain evidence="2">Duluth1</strain>
        <tissue evidence="2">Whole animal</tissue>
    </source>
</reference>
<evidence type="ECO:0000313" key="2">
    <source>
        <dbReference type="EMBL" id="KAH3741384.1"/>
    </source>
</evidence>
<feature type="compositionally biased region" description="Polar residues" evidence="1">
    <location>
        <begin position="662"/>
        <end position="675"/>
    </location>
</feature>
<evidence type="ECO:0000313" key="3">
    <source>
        <dbReference type="Proteomes" id="UP000828390"/>
    </source>
</evidence>
<feature type="compositionally biased region" description="Basic and acidic residues" evidence="1">
    <location>
        <begin position="628"/>
        <end position="638"/>
    </location>
</feature>
<gene>
    <name evidence="2" type="ORF">DPMN_048109</name>
</gene>
<reference evidence="2" key="1">
    <citation type="journal article" date="2019" name="bioRxiv">
        <title>The Genome of the Zebra Mussel, Dreissena polymorpha: A Resource for Invasive Species Research.</title>
        <authorList>
            <person name="McCartney M.A."/>
            <person name="Auch B."/>
            <person name="Kono T."/>
            <person name="Mallez S."/>
            <person name="Zhang Y."/>
            <person name="Obille A."/>
            <person name="Becker A."/>
            <person name="Abrahante J.E."/>
            <person name="Garbe J."/>
            <person name="Badalamenti J.P."/>
            <person name="Herman A."/>
            <person name="Mangelson H."/>
            <person name="Liachko I."/>
            <person name="Sullivan S."/>
            <person name="Sone E.D."/>
            <person name="Koren S."/>
            <person name="Silverstein K.A.T."/>
            <person name="Beckman K.B."/>
            <person name="Gohl D.M."/>
        </authorList>
    </citation>
    <scope>NUCLEOTIDE SEQUENCE</scope>
    <source>
        <strain evidence="2">Duluth1</strain>
        <tissue evidence="2">Whole animal</tissue>
    </source>
</reference>
<feature type="region of interest" description="Disordered" evidence="1">
    <location>
        <begin position="1371"/>
        <end position="1393"/>
    </location>
</feature>
<feature type="compositionally biased region" description="Polar residues" evidence="1">
    <location>
        <begin position="45"/>
        <end position="56"/>
    </location>
</feature>
<feature type="compositionally biased region" description="Basic and acidic residues" evidence="1">
    <location>
        <begin position="917"/>
        <end position="930"/>
    </location>
</feature>
<feature type="compositionally biased region" description="Polar residues" evidence="1">
    <location>
        <begin position="954"/>
        <end position="974"/>
    </location>
</feature>